<sequence length="96" mass="10810">MAEQETPQFNIELPEEVGQGQYANLAVVLHSQSEFILDFVRLLPGQQSARVHSRQILTPDNAKRLVRLLEQHLAGFEQEYGKIELPEDGAVEVNAN</sequence>
<organism evidence="1 2">
    <name type="scientific">Porphyromonas somerae</name>
    <dbReference type="NCBI Taxonomy" id="322095"/>
    <lineage>
        <taxon>Bacteria</taxon>
        <taxon>Pseudomonadati</taxon>
        <taxon>Bacteroidota</taxon>
        <taxon>Bacteroidia</taxon>
        <taxon>Bacteroidales</taxon>
        <taxon>Porphyromonadaceae</taxon>
        <taxon>Porphyromonas</taxon>
    </lineage>
</organism>
<dbReference type="Pfam" id="PF11950">
    <property type="entry name" value="DUF3467"/>
    <property type="match status" value="1"/>
</dbReference>
<dbReference type="Proteomes" id="UP000070224">
    <property type="component" value="Unassembled WGS sequence"/>
</dbReference>
<evidence type="ECO:0000313" key="2">
    <source>
        <dbReference type="Proteomes" id="UP000070224"/>
    </source>
</evidence>
<dbReference type="RefSeq" id="WP_044115752.1">
    <property type="nucleotide sequence ID" value="NZ_KQ960424.1"/>
</dbReference>
<dbReference type="OrthoDB" id="9813817at2"/>
<comment type="caution">
    <text evidence="1">The sequence shown here is derived from an EMBL/GenBank/DDBJ whole genome shotgun (WGS) entry which is preliminary data.</text>
</comment>
<evidence type="ECO:0008006" key="3">
    <source>
        <dbReference type="Google" id="ProtNLM"/>
    </source>
</evidence>
<dbReference type="AlphaFoldDB" id="A0A134BCC0"/>
<evidence type="ECO:0000313" key="1">
    <source>
        <dbReference type="EMBL" id="KXB77596.1"/>
    </source>
</evidence>
<gene>
    <name evidence="1" type="ORF">HMPREF3185_00478</name>
</gene>
<dbReference type="STRING" id="322095.HMPREF3185_00478"/>
<name>A0A134BCC0_9PORP</name>
<dbReference type="InterPro" id="IPR021857">
    <property type="entry name" value="DUF3467"/>
</dbReference>
<proteinExistence type="predicted"/>
<accession>A0A134BCC0</accession>
<dbReference type="EMBL" id="LSDK01000035">
    <property type="protein sequence ID" value="KXB77596.1"/>
    <property type="molecule type" value="Genomic_DNA"/>
</dbReference>
<dbReference type="PATRIC" id="fig|322095.3.peg.470"/>
<reference evidence="2" key="1">
    <citation type="submission" date="2016-01" db="EMBL/GenBank/DDBJ databases">
        <authorList>
            <person name="Mitreva M."/>
            <person name="Pepin K.H."/>
            <person name="Mihindukulasuriya K.A."/>
            <person name="Fulton R."/>
            <person name="Fronick C."/>
            <person name="O'Laughlin M."/>
            <person name="Miner T."/>
            <person name="Herter B."/>
            <person name="Rosa B.A."/>
            <person name="Cordes M."/>
            <person name="Tomlinson C."/>
            <person name="Wollam A."/>
            <person name="Palsikar V.B."/>
            <person name="Mardis E.R."/>
            <person name="Wilson R.K."/>
        </authorList>
    </citation>
    <scope>NUCLEOTIDE SEQUENCE [LARGE SCALE GENOMIC DNA]</scope>
    <source>
        <strain evidence="2">KA00683</strain>
    </source>
</reference>
<keyword evidence="2" id="KW-1185">Reference proteome</keyword>
<protein>
    <recommendedName>
        <fullName evidence="3">DUF3467 domain-containing protein</fullName>
    </recommendedName>
</protein>